<dbReference type="SMART" id="SM00829">
    <property type="entry name" value="PKS_ER"/>
    <property type="match status" value="1"/>
</dbReference>
<dbReference type="EMBL" id="ML996692">
    <property type="protein sequence ID" value="KAF2401775.1"/>
    <property type="molecule type" value="Genomic_DNA"/>
</dbReference>
<dbReference type="PANTHER" id="PTHR43205:SF7">
    <property type="entry name" value="PROSTAGLANDIN REDUCTASE 1"/>
    <property type="match status" value="1"/>
</dbReference>
<dbReference type="Gene3D" id="3.40.50.720">
    <property type="entry name" value="NAD(P)-binding Rossmann-like Domain"/>
    <property type="match status" value="1"/>
</dbReference>
<keyword evidence="4" id="KW-1185">Reference proteome</keyword>
<dbReference type="Proteomes" id="UP000799640">
    <property type="component" value="Unassembled WGS sequence"/>
</dbReference>
<dbReference type="AlphaFoldDB" id="A0A6G1I1B4"/>
<evidence type="ECO:0000256" key="1">
    <source>
        <dbReference type="ARBA" id="ARBA00023002"/>
    </source>
</evidence>
<dbReference type="SUPFAM" id="SSF50129">
    <property type="entry name" value="GroES-like"/>
    <property type="match status" value="1"/>
</dbReference>
<evidence type="ECO:0000313" key="3">
    <source>
        <dbReference type="EMBL" id="KAF2401775.1"/>
    </source>
</evidence>
<keyword evidence="1" id="KW-0560">Oxidoreductase</keyword>
<accession>A0A6G1I1B4</accession>
<dbReference type="CDD" id="cd05288">
    <property type="entry name" value="PGDH"/>
    <property type="match status" value="1"/>
</dbReference>
<gene>
    <name evidence="3" type="ORF">EJ06DRAFT_542360</name>
</gene>
<sequence>MVQNKGLIFKKIPTGFPVPGEHIAVEKREFDLDQPAPKGGLIVKNFYVSFDPYQRGRMRAADTKSYAPPFELGKPFTNRTISKVIHSGTEKFQPGDVIIIGDSVGTEEYSVLEEGPTSRSQKLENPHNLDPKLFIGPLGMPGLTAFSSLYEIGKPKKGETIFISAASGAVGQVVGAIAKREGLTVIGSVGDDKKVEYILNDLGFDAAFNYKKEKPADALKRLAPNGIDIYYENVGGETLEAAIDALNPHGRIVVSGMISQYNLPPSEQYPIRNIAQVIGKRLKIQGFIVGDADMGPKYTAEHQEKVQKWIADGSFKAKLSVTEGIDNAAEGFVGMLQGKNFGKAVLQIADLDKDQV</sequence>
<proteinExistence type="predicted"/>
<dbReference type="FunFam" id="3.40.50.720:FF:000121">
    <property type="entry name" value="Prostaglandin reductase 2"/>
    <property type="match status" value="1"/>
</dbReference>
<dbReference type="Pfam" id="PF00107">
    <property type="entry name" value="ADH_zinc_N"/>
    <property type="match status" value="1"/>
</dbReference>
<organism evidence="3 4">
    <name type="scientific">Trichodelitschia bisporula</name>
    <dbReference type="NCBI Taxonomy" id="703511"/>
    <lineage>
        <taxon>Eukaryota</taxon>
        <taxon>Fungi</taxon>
        <taxon>Dikarya</taxon>
        <taxon>Ascomycota</taxon>
        <taxon>Pezizomycotina</taxon>
        <taxon>Dothideomycetes</taxon>
        <taxon>Dothideomycetes incertae sedis</taxon>
        <taxon>Phaeotrichales</taxon>
        <taxon>Phaeotrichaceae</taxon>
        <taxon>Trichodelitschia</taxon>
    </lineage>
</organism>
<dbReference type="PANTHER" id="PTHR43205">
    <property type="entry name" value="PROSTAGLANDIN REDUCTASE"/>
    <property type="match status" value="1"/>
</dbReference>
<protein>
    <submittedName>
        <fullName evidence="3">NAD(P)-binding protein</fullName>
    </submittedName>
</protein>
<dbReference type="InterPro" id="IPR020843">
    <property type="entry name" value="ER"/>
</dbReference>
<dbReference type="SUPFAM" id="SSF51735">
    <property type="entry name" value="NAD(P)-binding Rossmann-fold domains"/>
    <property type="match status" value="1"/>
</dbReference>
<dbReference type="OrthoDB" id="809632at2759"/>
<name>A0A6G1I1B4_9PEZI</name>
<reference evidence="3" key="1">
    <citation type="journal article" date="2020" name="Stud. Mycol.">
        <title>101 Dothideomycetes genomes: a test case for predicting lifestyles and emergence of pathogens.</title>
        <authorList>
            <person name="Haridas S."/>
            <person name="Albert R."/>
            <person name="Binder M."/>
            <person name="Bloem J."/>
            <person name="Labutti K."/>
            <person name="Salamov A."/>
            <person name="Andreopoulos B."/>
            <person name="Baker S."/>
            <person name="Barry K."/>
            <person name="Bills G."/>
            <person name="Bluhm B."/>
            <person name="Cannon C."/>
            <person name="Castanera R."/>
            <person name="Culley D."/>
            <person name="Daum C."/>
            <person name="Ezra D."/>
            <person name="Gonzalez J."/>
            <person name="Henrissat B."/>
            <person name="Kuo A."/>
            <person name="Liang C."/>
            <person name="Lipzen A."/>
            <person name="Lutzoni F."/>
            <person name="Magnuson J."/>
            <person name="Mondo S."/>
            <person name="Nolan M."/>
            <person name="Ohm R."/>
            <person name="Pangilinan J."/>
            <person name="Park H.-J."/>
            <person name="Ramirez L."/>
            <person name="Alfaro M."/>
            <person name="Sun H."/>
            <person name="Tritt A."/>
            <person name="Yoshinaga Y."/>
            <person name="Zwiers L.-H."/>
            <person name="Turgeon B."/>
            <person name="Goodwin S."/>
            <person name="Spatafora J."/>
            <person name="Crous P."/>
            <person name="Grigoriev I."/>
        </authorList>
    </citation>
    <scope>NUCLEOTIDE SEQUENCE</scope>
    <source>
        <strain evidence="3">CBS 262.69</strain>
    </source>
</reference>
<dbReference type="Gene3D" id="3.90.180.10">
    <property type="entry name" value="Medium-chain alcohol dehydrogenases, catalytic domain"/>
    <property type="match status" value="1"/>
</dbReference>
<dbReference type="InterPro" id="IPR013149">
    <property type="entry name" value="ADH-like_C"/>
</dbReference>
<evidence type="ECO:0000259" key="2">
    <source>
        <dbReference type="SMART" id="SM00829"/>
    </source>
</evidence>
<dbReference type="Pfam" id="PF16884">
    <property type="entry name" value="ADH_N_2"/>
    <property type="match status" value="1"/>
</dbReference>
<dbReference type="InterPro" id="IPR011032">
    <property type="entry name" value="GroES-like_sf"/>
</dbReference>
<dbReference type="GO" id="GO:0016628">
    <property type="term" value="F:oxidoreductase activity, acting on the CH-CH group of donors, NAD or NADP as acceptor"/>
    <property type="evidence" value="ECO:0007669"/>
    <property type="project" value="InterPro"/>
</dbReference>
<dbReference type="InterPro" id="IPR041694">
    <property type="entry name" value="ADH_N_2"/>
</dbReference>
<evidence type="ECO:0000313" key="4">
    <source>
        <dbReference type="Proteomes" id="UP000799640"/>
    </source>
</evidence>
<dbReference type="InterPro" id="IPR045010">
    <property type="entry name" value="MDR_fam"/>
</dbReference>
<dbReference type="InterPro" id="IPR036291">
    <property type="entry name" value="NAD(P)-bd_dom_sf"/>
</dbReference>
<feature type="domain" description="Enoyl reductase (ER)" evidence="2">
    <location>
        <begin position="20"/>
        <end position="346"/>
    </location>
</feature>